<accession>A0A9D4X9M3</accession>
<reference evidence="1 2" key="1">
    <citation type="journal article" date="2022" name="Nat. Genet.">
        <title>Improved pea reference genome and pan-genome highlight genomic features and evolutionary characteristics.</title>
        <authorList>
            <person name="Yang T."/>
            <person name="Liu R."/>
            <person name="Luo Y."/>
            <person name="Hu S."/>
            <person name="Wang D."/>
            <person name="Wang C."/>
            <person name="Pandey M.K."/>
            <person name="Ge S."/>
            <person name="Xu Q."/>
            <person name="Li N."/>
            <person name="Li G."/>
            <person name="Huang Y."/>
            <person name="Saxena R.K."/>
            <person name="Ji Y."/>
            <person name="Li M."/>
            <person name="Yan X."/>
            <person name="He Y."/>
            <person name="Liu Y."/>
            <person name="Wang X."/>
            <person name="Xiang C."/>
            <person name="Varshney R.K."/>
            <person name="Ding H."/>
            <person name="Gao S."/>
            <person name="Zong X."/>
        </authorList>
    </citation>
    <scope>NUCLEOTIDE SEQUENCE [LARGE SCALE GENOMIC DNA]</scope>
    <source>
        <strain evidence="1 2">cv. Zhongwan 6</strain>
    </source>
</reference>
<proteinExistence type="predicted"/>
<evidence type="ECO:0000313" key="2">
    <source>
        <dbReference type="Proteomes" id="UP001058974"/>
    </source>
</evidence>
<keyword evidence="2" id="KW-1185">Reference proteome</keyword>
<sequence length="172" mass="19537">MGDSQVLSDVCWETSRWFLIGQREKRLLASVPTKSLEFSVFIEATRRISLDALRVGDFWLDKVIEVRGEISRYFMERFSDSETNRSTLDGVALPCLSVAEAKSFSVRFLFLEVNVVVVEIDESTNPDTVRKDLVPLWEEDEGAFGRCHTGGGVFFFLGLYQIRCLTSLPPPM</sequence>
<organism evidence="1 2">
    <name type="scientific">Pisum sativum</name>
    <name type="common">Garden pea</name>
    <name type="synonym">Lathyrus oleraceus</name>
    <dbReference type="NCBI Taxonomy" id="3888"/>
    <lineage>
        <taxon>Eukaryota</taxon>
        <taxon>Viridiplantae</taxon>
        <taxon>Streptophyta</taxon>
        <taxon>Embryophyta</taxon>
        <taxon>Tracheophyta</taxon>
        <taxon>Spermatophyta</taxon>
        <taxon>Magnoliopsida</taxon>
        <taxon>eudicotyledons</taxon>
        <taxon>Gunneridae</taxon>
        <taxon>Pentapetalae</taxon>
        <taxon>rosids</taxon>
        <taxon>fabids</taxon>
        <taxon>Fabales</taxon>
        <taxon>Fabaceae</taxon>
        <taxon>Papilionoideae</taxon>
        <taxon>50 kb inversion clade</taxon>
        <taxon>NPAAA clade</taxon>
        <taxon>Hologalegina</taxon>
        <taxon>IRL clade</taxon>
        <taxon>Fabeae</taxon>
        <taxon>Lathyrus</taxon>
    </lineage>
</organism>
<dbReference type="EMBL" id="JAMSHJ010000004">
    <property type="protein sequence ID" value="KAI5416966.1"/>
    <property type="molecule type" value="Genomic_DNA"/>
</dbReference>
<gene>
    <name evidence="1" type="ORF">KIW84_041822</name>
</gene>
<dbReference type="Proteomes" id="UP001058974">
    <property type="component" value="Chromosome 4"/>
</dbReference>
<protein>
    <submittedName>
        <fullName evidence="1">Uncharacterized protein</fullName>
    </submittedName>
</protein>
<comment type="caution">
    <text evidence="1">The sequence shown here is derived from an EMBL/GenBank/DDBJ whole genome shotgun (WGS) entry which is preliminary data.</text>
</comment>
<evidence type="ECO:0000313" key="1">
    <source>
        <dbReference type="EMBL" id="KAI5416966.1"/>
    </source>
</evidence>
<dbReference type="Gramene" id="Psat04G0182200-T1">
    <property type="protein sequence ID" value="KAI5416966.1"/>
    <property type="gene ID" value="KIW84_041822"/>
</dbReference>
<dbReference type="AlphaFoldDB" id="A0A9D4X9M3"/>
<name>A0A9D4X9M3_PEA</name>